<name>A0A844QFW1_9HYPH</name>
<evidence type="ECO:0000256" key="1">
    <source>
        <dbReference type="SAM" id="MobiDB-lite"/>
    </source>
</evidence>
<proteinExistence type="predicted"/>
<evidence type="ECO:0000313" key="2">
    <source>
        <dbReference type="EMBL" id="MVA96943.1"/>
    </source>
</evidence>
<dbReference type="AlphaFoldDB" id="A0A844QFW1"/>
<gene>
    <name evidence="2" type="ORF">GN330_06720</name>
</gene>
<feature type="compositionally biased region" description="Polar residues" evidence="1">
    <location>
        <begin position="14"/>
        <end position="33"/>
    </location>
</feature>
<comment type="caution">
    <text evidence="2">The sequence shown here is derived from an EMBL/GenBank/DDBJ whole genome shotgun (WGS) entry which is preliminary data.</text>
</comment>
<feature type="region of interest" description="Disordered" evidence="1">
    <location>
        <begin position="1"/>
        <end position="37"/>
    </location>
</feature>
<dbReference type="EMBL" id="WPHG01000001">
    <property type="protein sequence ID" value="MVA96943.1"/>
    <property type="molecule type" value="Genomic_DNA"/>
</dbReference>
<sequence length="127" mass="13448">MSVGRLQGERRHNMAQSKTAATRTGNGSAQPSAEQIEEQIAQLKTDISELTRTIGALGTRKADAAKSRAVQTGEAIAALPKEAVNMLRTDIDLLERKLTASVKRSPLRALGLAVGAGFLLALAARRS</sequence>
<reference evidence="2 3" key="1">
    <citation type="submission" date="2019-12" db="EMBL/GenBank/DDBJ databases">
        <title>Nitratireductor arenosus sp. nov., Isolated from sea sand, Jeju island, South Korea.</title>
        <authorList>
            <person name="Kim W."/>
        </authorList>
    </citation>
    <scope>NUCLEOTIDE SEQUENCE [LARGE SCALE GENOMIC DNA]</scope>
    <source>
        <strain evidence="2 3">CAU 1489</strain>
    </source>
</reference>
<dbReference type="Proteomes" id="UP000463224">
    <property type="component" value="Unassembled WGS sequence"/>
</dbReference>
<evidence type="ECO:0008006" key="4">
    <source>
        <dbReference type="Google" id="ProtNLM"/>
    </source>
</evidence>
<protein>
    <recommendedName>
        <fullName evidence="4">DUF883 domain-containing protein</fullName>
    </recommendedName>
</protein>
<organism evidence="2 3">
    <name type="scientific">Nitratireductor arenosus</name>
    <dbReference type="NCBI Taxonomy" id="2682096"/>
    <lineage>
        <taxon>Bacteria</taxon>
        <taxon>Pseudomonadati</taxon>
        <taxon>Pseudomonadota</taxon>
        <taxon>Alphaproteobacteria</taxon>
        <taxon>Hyphomicrobiales</taxon>
        <taxon>Phyllobacteriaceae</taxon>
        <taxon>Nitratireductor</taxon>
    </lineage>
</organism>
<evidence type="ECO:0000313" key="3">
    <source>
        <dbReference type="Proteomes" id="UP000463224"/>
    </source>
</evidence>
<accession>A0A844QFW1</accession>
<keyword evidence="3" id="KW-1185">Reference proteome</keyword>
<dbReference type="RefSeq" id="WP_156711831.1">
    <property type="nucleotide sequence ID" value="NZ_WPHG01000001.1"/>
</dbReference>